<comment type="interaction">
    <interactant intactId="EBI-866561">
        <id>G5EE53</id>
    </interactant>
    <interactant intactId="EBI-15959875">
        <id>Q19731</id>
        <label>ekl-1</label>
    </interactant>
    <organismsDiffer>false</organismsDiffer>
    <experiments>2</experiments>
</comment>
<proteinExistence type="evidence at protein level"/>
<dbReference type="RefSeq" id="NP_495713.2">
    <property type="nucleotide sequence ID" value="NM_063312.7"/>
</dbReference>
<evidence type="ECO:0007829" key="17">
    <source>
        <dbReference type="PeptideAtlas" id="G5EE53"/>
    </source>
</evidence>
<feature type="region of interest" description="Disordered" evidence="9">
    <location>
        <begin position="1"/>
        <end position="54"/>
    </location>
</feature>
<comment type="catalytic activity">
    <reaction evidence="8">
        <text>RNA(n) + a ribonucleoside 5'-triphosphate = RNA(n+1) + diphosphate</text>
        <dbReference type="Rhea" id="RHEA:21248"/>
        <dbReference type="Rhea" id="RHEA-COMP:14527"/>
        <dbReference type="Rhea" id="RHEA-COMP:17342"/>
        <dbReference type="ChEBI" id="CHEBI:33019"/>
        <dbReference type="ChEBI" id="CHEBI:61557"/>
        <dbReference type="ChEBI" id="CHEBI:140395"/>
        <dbReference type="EC" id="2.7.7.48"/>
    </reaction>
</comment>
<dbReference type="PANTHER" id="PTHR23079">
    <property type="entry name" value="RNA-DEPENDENT RNA POLYMERASE"/>
    <property type="match status" value="1"/>
</dbReference>
<dbReference type="PANTHER" id="PTHR23079:SF55">
    <property type="entry name" value="RNA-DIRECTED RNA POLYMERASE"/>
    <property type="match status" value="1"/>
</dbReference>
<dbReference type="PhylomeDB" id="G5EE53"/>
<dbReference type="InterPro" id="IPR058752">
    <property type="entry name" value="RDRP_C_head"/>
</dbReference>
<evidence type="ECO:0000256" key="1">
    <source>
        <dbReference type="ARBA" id="ARBA00005762"/>
    </source>
</evidence>
<organism evidence="14 15">
    <name type="scientific">Caenorhabditis elegans</name>
    <dbReference type="NCBI Taxonomy" id="6239"/>
    <lineage>
        <taxon>Eukaryota</taxon>
        <taxon>Metazoa</taxon>
        <taxon>Ecdysozoa</taxon>
        <taxon>Nematoda</taxon>
        <taxon>Chromadorea</taxon>
        <taxon>Rhabditida</taxon>
        <taxon>Rhabditina</taxon>
        <taxon>Rhabditomorpha</taxon>
        <taxon>Rhabditoidea</taxon>
        <taxon>Rhabditidae</taxon>
        <taxon>Peloderinae</taxon>
        <taxon>Caenorhabditis</taxon>
    </lineage>
</organism>
<evidence type="ECO:0000259" key="12">
    <source>
        <dbReference type="Pfam" id="PF25359"/>
    </source>
</evidence>
<evidence type="ECO:0000256" key="2">
    <source>
        <dbReference type="ARBA" id="ARBA00012494"/>
    </source>
</evidence>
<feature type="compositionally biased region" description="Polar residues" evidence="9">
    <location>
        <begin position="26"/>
        <end position="54"/>
    </location>
</feature>
<keyword evidence="5" id="KW-0548">Nucleotidyltransferase</keyword>
<comment type="interaction">
    <interactant intactId="EBI-866561">
        <id>G5EE53</id>
    </interactant>
    <interactant intactId="EBI-866573">
        <id>Q95XS0</id>
        <label>eri-5</label>
    </interactant>
    <organismsDiffer>false</organismsDiffer>
    <experiments>4</experiments>
</comment>
<dbReference type="Pfam" id="PF05183">
    <property type="entry name" value="RdRP"/>
    <property type="match status" value="1"/>
</dbReference>
<dbReference type="AlphaFoldDB" id="G5EE53"/>
<dbReference type="InterPro" id="IPR056654">
    <property type="entry name" value="DUF7752"/>
</dbReference>
<evidence type="ECO:0000256" key="8">
    <source>
        <dbReference type="ARBA" id="ARBA00048744"/>
    </source>
</evidence>
<evidence type="ECO:0000313" key="16">
    <source>
        <dbReference type="WormBase" id="F10B5.7"/>
    </source>
</evidence>
<evidence type="ECO:0000256" key="6">
    <source>
        <dbReference type="ARBA" id="ARBA00022884"/>
    </source>
</evidence>
<reference evidence="14 15" key="1">
    <citation type="journal article" date="1998" name="Science">
        <title>Genome sequence of the nematode C. elegans: a platform for investigating biology.</title>
        <authorList>
            <consortium name="The C. elegans sequencing consortium"/>
            <person name="Sulson J.E."/>
            <person name="Waterston R."/>
        </authorList>
    </citation>
    <scope>NUCLEOTIDE SEQUENCE [LARGE SCALE GENOMIC DNA]</scope>
    <source>
        <strain evidence="14 15">Bristol N2</strain>
    </source>
</reference>
<dbReference type="STRING" id="6239.F10B5.7.1"/>
<dbReference type="AGR" id="WB:WBGene00004510"/>
<evidence type="ECO:0000313" key="15">
    <source>
        <dbReference type="Proteomes" id="UP000001940"/>
    </source>
</evidence>
<dbReference type="GO" id="GO:0003723">
    <property type="term" value="F:RNA binding"/>
    <property type="evidence" value="ECO:0007669"/>
    <property type="project" value="UniProtKB-KW"/>
</dbReference>
<feature type="domain" description="RDRP C-terminal head" evidence="13">
    <location>
        <begin position="1311"/>
        <end position="1447"/>
    </location>
</feature>
<evidence type="ECO:0000256" key="3">
    <source>
        <dbReference type="ARBA" id="ARBA00022484"/>
    </source>
</evidence>
<dbReference type="EMBL" id="BX284602">
    <property type="protein sequence ID" value="CAA88315.2"/>
    <property type="molecule type" value="Genomic_DNA"/>
</dbReference>
<dbReference type="WormBase" id="F10B5.7">
    <property type="protein sequence ID" value="CE45624"/>
    <property type="gene ID" value="WBGene00004510"/>
    <property type="gene designation" value="rrf-3"/>
</dbReference>
<dbReference type="Proteomes" id="UP000001940">
    <property type="component" value="Chromosome II"/>
</dbReference>
<feature type="region of interest" description="Disordered" evidence="9">
    <location>
        <begin position="571"/>
        <end position="594"/>
    </location>
</feature>
<evidence type="ECO:0000256" key="7">
    <source>
        <dbReference type="ARBA" id="ARBA00023158"/>
    </source>
</evidence>
<dbReference type="InterPro" id="IPR057596">
    <property type="entry name" value="RDRP_core"/>
</dbReference>
<dbReference type="Pfam" id="PF25359">
    <property type="entry name" value="PH_met_RdRP"/>
    <property type="match status" value="1"/>
</dbReference>
<keyword evidence="6" id="KW-0694">RNA-binding</keyword>
<dbReference type="KEGG" id="cel:CELE_F10B5.7"/>
<dbReference type="InterPro" id="IPR007855">
    <property type="entry name" value="RDRP"/>
</dbReference>
<feature type="domain" description="PH-like" evidence="12">
    <location>
        <begin position="304"/>
        <end position="531"/>
    </location>
</feature>
<feature type="compositionally biased region" description="Acidic residues" evidence="9">
    <location>
        <begin position="580"/>
        <end position="591"/>
    </location>
</feature>
<gene>
    <name evidence="14 16" type="primary">rrf-3</name>
    <name evidence="14" type="ORF">CELE_F10B5.7</name>
    <name evidence="16" type="ORF">F10B5.7</name>
</gene>
<dbReference type="IntAct" id="G5EE53">
    <property type="interactions" value="3"/>
</dbReference>
<evidence type="ECO:0000259" key="11">
    <source>
        <dbReference type="Pfam" id="PF24934"/>
    </source>
</evidence>
<dbReference type="GO" id="GO:0031380">
    <property type="term" value="C:nuclear RNA-directed RNA polymerase complex"/>
    <property type="evidence" value="ECO:0000318"/>
    <property type="project" value="GO_Central"/>
</dbReference>
<feature type="compositionally biased region" description="Acidic residues" evidence="9">
    <location>
        <begin position="1"/>
        <end position="11"/>
    </location>
</feature>
<dbReference type="Bgee" id="WBGene00004510">
    <property type="expression patterns" value="Expressed in germ line (C elegans) and 4 other cell types or tissues"/>
</dbReference>
<keyword evidence="7" id="KW-0943">RNA-mediated gene silencing</keyword>
<comment type="similarity">
    <text evidence="1">Belongs to the RdRP family.</text>
</comment>
<dbReference type="eggNOG" id="KOG0988">
    <property type="taxonomic scope" value="Eukaryota"/>
</dbReference>
<accession>G5EE53</accession>
<evidence type="ECO:0000256" key="4">
    <source>
        <dbReference type="ARBA" id="ARBA00022679"/>
    </source>
</evidence>
<dbReference type="DIP" id="DIP-60527N"/>
<dbReference type="Pfam" id="PF26253">
    <property type="entry name" value="RdRP_head"/>
    <property type="match status" value="1"/>
</dbReference>
<evidence type="ECO:0000256" key="5">
    <source>
        <dbReference type="ARBA" id="ARBA00022695"/>
    </source>
</evidence>
<dbReference type="InParanoid" id="G5EE53"/>
<dbReference type="HOGENOM" id="CLU_239062_0_0_1"/>
<dbReference type="SMR" id="G5EE53"/>
<keyword evidence="15" id="KW-1185">Reference proteome</keyword>
<dbReference type="CTD" id="174315"/>
<dbReference type="FunCoup" id="G5EE53">
    <property type="interactions" value="250"/>
</dbReference>
<evidence type="ECO:0000259" key="10">
    <source>
        <dbReference type="Pfam" id="PF05183"/>
    </source>
</evidence>
<keyword evidence="3 14" id="KW-0696">RNA-directed RNA polymerase</keyword>
<dbReference type="OrthoDB" id="6513042at2759"/>
<feature type="domain" description="RDRP core" evidence="10">
    <location>
        <begin position="684"/>
        <end position="1266"/>
    </location>
</feature>
<dbReference type="PaxDb" id="6239-F10B5.7"/>
<name>G5EE53_CAEEL</name>
<feature type="region of interest" description="Disordered" evidence="9">
    <location>
        <begin position="76"/>
        <end position="96"/>
    </location>
</feature>
<dbReference type="PeptideAtlas" id="G5EE53"/>
<feature type="domain" description="DUF7752" evidence="11">
    <location>
        <begin position="1501"/>
        <end position="1612"/>
    </location>
</feature>
<dbReference type="Pfam" id="PF24934">
    <property type="entry name" value="DUF7752"/>
    <property type="match status" value="1"/>
</dbReference>
<dbReference type="InterPro" id="IPR057493">
    <property type="entry name" value="PH_RdRP-assoc"/>
</dbReference>
<evidence type="ECO:0000313" key="14">
    <source>
        <dbReference type="EMBL" id="CAA88315.2"/>
    </source>
</evidence>
<keyword evidence="17" id="KW-1267">Proteomics identification</keyword>
<protein>
    <recommendedName>
        <fullName evidence="2">RNA-directed RNA polymerase</fullName>
        <ecNumber evidence="2">2.7.7.48</ecNumber>
    </recommendedName>
</protein>
<dbReference type="EC" id="2.7.7.48" evidence="2"/>
<dbReference type="GO" id="GO:0031048">
    <property type="term" value="P:regulatory ncRNA-mediated heterochromatin formation"/>
    <property type="evidence" value="ECO:0000315"/>
    <property type="project" value="WormBase"/>
</dbReference>
<dbReference type="GO" id="GO:0007283">
    <property type="term" value="P:spermatogenesis"/>
    <property type="evidence" value="ECO:0000315"/>
    <property type="project" value="WormBase"/>
</dbReference>
<dbReference type="GeneID" id="174315"/>
<evidence type="ECO:0000256" key="9">
    <source>
        <dbReference type="SAM" id="MobiDB-lite"/>
    </source>
</evidence>
<dbReference type="OMA" id="HFEHDRR"/>
<sequence>MLPFDNDDSSDDATTSVRPKHPRGVPQSQSTFPRGRSNFSSGTLPNRKTECTPVNTLTIGHSNKMLLTTFRMDRNSKSKSEVDVQEQPVHSSSSAFPGNHLNNFSYPVNRGYLRDYLLQSQRPSTSKPVDCSVLKRHSLPSTHILYEKTKHRGGVNIEEQEKLVRMLWAAAEESETVAKTRQFSKKQAIELNFDAKLIGSMNNDCFGYCRAHMENIKDVLKTHLKLSKVDEVNWIKVGMVPRAAYEDKSYVIDAHLVLTPNGEVEDENELFSEFASSFTSRITGMLHDQVFLEVPKMHTLFTKITPQHMDINISAIAIGNCPNSGLFLVRGDFISQENTVCSVKLQSHHNADASRENSSFKVAGSNKYLSYARFEHDKRLAVVYFGVRLAEFADDGLDHAGFRLNLYYNLFVRIVVDMSHETTNSIYIQMKNPPHLWEGIPKNTIFHPSKSKVLNMETCTEWTRVLSWPGDAEGRGVGCTSEAFSQSSWIRLTMRKDDDNDSVSSTQLMDIVTRLSARSKAKVMFGSIFSIRRKLAPSPAFHSLGSFRANYALQALITRGSVFTDQLFDATDENIPSSDNDNDEDDDDDVDDTKKPMELVHEPLFLKLVRRGMKECSQATEETLEQLLNAFDERRQIDVVTAFTTMYQSRKIQYERLLKGESLQDVGLAKPLPKNCVSVAKVIVTPSRILLMAPEVMMVNRVVRRFGPDYALRCVFRDDNLGRLAIRDFSINNIDHMSNIVTEGIYLTLKNGIQVADRVYSFLGWSNSQMRDQGCYLYAPRVNALTGEVTGTVEDIRVWMGDFRDAISVPKMMSRMGQCFTQAQPTVRLERHHWIVEPDIEGGVENKYCFSDGCGRISIKLATHISKILQLKEVPACFQVRFKGFKGILVIDPTIDDIINMPKVIFRKSQQKFGEGGGELQDEYLEVVKYAMPSPVCLNRPFITILDQVSEKQSASSHRRITNRVHYYLERELCSLSNMLINENQAAEELVNRTNLAIDWNAASKRAGFELSVDPLIRDMLFSIYRYNIIHHISKAKIFLPPSLGRSMYGVVDETGLLQYGQVFIQYSPSIRQTSNRPILKTGKVLITKNPCHVPGDVRVFDAVWQPALAHLVDVVVFPQHGPRPHPDEMAGSDLDGDEYSIIWDQEMLLDYNEEAMVFPSSSAAEEDKEPTTDDMVEFFLRYLQQDSIGRMSHAHLAYADLHGLFHENCHAIALKCAVAVDFPKSGVPAEPLSSFEQCEMTPDYMMSGGKPMYYSTRLNGQLHRKARKVEEVLEEFETRGSVFEREYDKLICPEDVDVFFGNEIKLVQTLTLRDEYVDRMQQLLDEYGIEDEASVVSGHAASIKRLAGMERDDYSFYHTDKVVELRYEKLYAVFRAKFFEEFGGEEINIENDGKNTRLKCTKAMHEKIRQWYFVAYVQPKINKAGRCIGQSLPWVAWDALCDLRRQLMLDKNDAVLRGKYPIAARLEEEIENSIERQFDKFLKLKDLIESHKDALFLRRYVYFYGDQIIKMLFILKVWLERENVLPSSVLSIWQLGRLLIRLGLGDLLGNPTIDYEKSLLMPTTMFQQWISKKEDADEAPILRNFDMGTMMLEFLRYLASQSFASAESISLRVFYEKDIVEPILTKSAQWMPLHLIAYRTFHSIAVSGRFDALHLDDEDAVDQITESKDPILVNESLFSSRNYNDDYPISRSRILQSLKDWSGVKEIIPREITGTRKSDMIYVTSVGTVLARQRLARLLLLSGETIRDAIANNVVPNEVRDEFL</sequence>
<keyword evidence="4" id="KW-0808">Transferase</keyword>
<evidence type="ECO:0000259" key="13">
    <source>
        <dbReference type="Pfam" id="PF26253"/>
    </source>
</evidence>
<dbReference type="GO" id="GO:0030422">
    <property type="term" value="P:siRNA processing"/>
    <property type="evidence" value="ECO:0000318"/>
    <property type="project" value="GO_Central"/>
</dbReference>
<dbReference type="GO" id="GO:0003968">
    <property type="term" value="F:RNA-directed RNA polymerase activity"/>
    <property type="evidence" value="ECO:0000318"/>
    <property type="project" value="GO_Central"/>
</dbReference>